<feature type="transmembrane region" description="Helical" evidence="1">
    <location>
        <begin position="375"/>
        <end position="399"/>
    </location>
</feature>
<comment type="caution">
    <text evidence="2">The sequence shown here is derived from an EMBL/GenBank/DDBJ whole genome shotgun (WGS) entry which is preliminary data.</text>
</comment>
<dbReference type="InterPro" id="IPR018247">
    <property type="entry name" value="EF_Hand_1_Ca_BS"/>
</dbReference>
<evidence type="ECO:0000313" key="3">
    <source>
        <dbReference type="Proteomes" id="UP000247811"/>
    </source>
</evidence>
<dbReference type="Proteomes" id="UP000247811">
    <property type="component" value="Unassembled WGS sequence"/>
</dbReference>
<dbReference type="EMBL" id="QJJS01000023">
    <property type="protein sequence ID" value="PXW92782.1"/>
    <property type="molecule type" value="Genomic_DNA"/>
</dbReference>
<evidence type="ECO:0000256" key="1">
    <source>
        <dbReference type="SAM" id="Phobius"/>
    </source>
</evidence>
<organism evidence="2 3">
    <name type="scientific">Sphaerotilus hippei</name>
    <dbReference type="NCBI Taxonomy" id="744406"/>
    <lineage>
        <taxon>Bacteria</taxon>
        <taxon>Pseudomonadati</taxon>
        <taxon>Pseudomonadota</taxon>
        <taxon>Betaproteobacteria</taxon>
        <taxon>Burkholderiales</taxon>
        <taxon>Sphaerotilaceae</taxon>
        <taxon>Sphaerotilus</taxon>
    </lineage>
</organism>
<keyword evidence="1" id="KW-0472">Membrane</keyword>
<keyword evidence="1" id="KW-0812">Transmembrane</keyword>
<gene>
    <name evidence="2" type="ORF">C7444_12333</name>
</gene>
<feature type="transmembrane region" description="Helical" evidence="1">
    <location>
        <begin position="344"/>
        <end position="363"/>
    </location>
</feature>
<sequence length="439" mass="47031">MITPPPTLRILLMGLILLLAGGAARAHKPSDAYLTLTVTGDGVEQRLDVHLRDLDRELDLDRDQDGQLQWGEVRSRADELQRWSTDRLALGAGGQACSSRPAGPPQIDEHSDGAYVVLRRRWTCAAAVSTLAVDYRLFADSDATHRGILRLQRDTAPRESAAEVAVLVPRQPGDPVPSFGPTGDRPATGWLGFVAEGVHHILIGTDHVLFLLALLLPAVLVRRTPAPGQPADAPEPAGPDDTRWMGLQRTNLAFETGGRTLADPAAVATVRPRGGWAPAPAWRPVLTDVLRVVTAFTVAHSITLALAVLDVIDPPSRWVESLIAASVLLTAIDNLRPMLPRQRWPLTFLFGLVHGFGFAGALKDLDVGGTSLLEALAGFNVGVELGQLGLVALFLPLAWAGRGTGLYQRGVMVAGSGLIALLATVWLIERAFDVVLAWP</sequence>
<evidence type="ECO:0000313" key="2">
    <source>
        <dbReference type="EMBL" id="PXW92782.1"/>
    </source>
</evidence>
<protein>
    <submittedName>
        <fullName evidence="2">HupE/UreJ protein</fullName>
    </submittedName>
</protein>
<keyword evidence="3" id="KW-1185">Reference proteome</keyword>
<dbReference type="Pfam" id="PF13795">
    <property type="entry name" value="HupE_UreJ_2"/>
    <property type="match status" value="1"/>
</dbReference>
<name>A0A318GXD4_9BURK</name>
<dbReference type="PROSITE" id="PS00018">
    <property type="entry name" value="EF_HAND_1"/>
    <property type="match status" value="1"/>
</dbReference>
<dbReference type="InterPro" id="IPR032809">
    <property type="entry name" value="Put_HupE_UreJ"/>
</dbReference>
<proteinExistence type="predicted"/>
<dbReference type="AlphaFoldDB" id="A0A318GXD4"/>
<keyword evidence="1" id="KW-1133">Transmembrane helix</keyword>
<reference evidence="2 3" key="1">
    <citation type="submission" date="2018-05" db="EMBL/GenBank/DDBJ databases">
        <title>Genomic Encyclopedia of Type Strains, Phase IV (KMG-IV): sequencing the most valuable type-strain genomes for metagenomic binning, comparative biology and taxonomic classification.</title>
        <authorList>
            <person name="Goeker M."/>
        </authorList>
    </citation>
    <scope>NUCLEOTIDE SEQUENCE [LARGE SCALE GENOMIC DNA]</scope>
    <source>
        <strain evidence="2 3">DSM 566</strain>
    </source>
</reference>
<feature type="transmembrane region" description="Helical" evidence="1">
    <location>
        <begin position="411"/>
        <end position="428"/>
    </location>
</feature>
<accession>A0A318GXD4</accession>
<dbReference type="RefSeq" id="WP_245909633.1">
    <property type="nucleotide sequence ID" value="NZ_QJJS01000023.1"/>
</dbReference>